<dbReference type="Proteomes" id="UP000076976">
    <property type="component" value="Unassembled WGS sequence"/>
</dbReference>
<name>A0A176QGP9_9MICO</name>
<dbReference type="RefSeq" id="WP_068271660.1">
    <property type="nucleotide sequence ID" value="NZ_LQZG01000001.1"/>
</dbReference>
<organism evidence="2 3">
    <name type="scientific">Janibacter melonis</name>
    <dbReference type="NCBI Taxonomy" id="262209"/>
    <lineage>
        <taxon>Bacteria</taxon>
        <taxon>Bacillati</taxon>
        <taxon>Actinomycetota</taxon>
        <taxon>Actinomycetes</taxon>
        <taxon>Micrococcales</taxon>
        <taxon>Intrasporangiaceae</taxon>
        <taxon>Janibacter</taxon>
    </lineage>
</organism>
<protein>
    <recommendedName>
        <fullName evidence="1">DUF2249 domain-containing protein</fullName>
    </recommendedName>
</protein>
<dbReference type="EMBL" id="LQZG01000001">
    <property type="protein sequence ID" value="OAB88899.1"/>
    <property type="molecule type" value="Genomic_DNA"/>
</dbReference>
<accession>A0A176QGP9</accession>
<dbReference type="Pfam" id="PF10006">
    <property type="entry name" value="DUF2249"/>
    <property type="match status" value="1"/>
</dbReference>
<comment type="caution">
    <text evidence="2">The sequence shown here is derived from an EMBL/GenBank/DDBJ whole genome shotgun (WGS) entry which is preliminary data.</text>
</comment>
<keyword evidence="3" id="KW-1185">Reference proteome</keyword>
<dbReference type="AlphaFoldDB" id="A0A176QGP9"/>
<proteinExistence type="predicted"/>
<reference evidence="2 3" key="1">
    <citation type="submission" date="2016-01" db="EMBL/GenBank/DDBJ databases">
        <title>Janibacter melonis strain CD11_4 genome sequencing and assembly.</title>
        <authorList>
            <person name="Nair G.R."/>
            <person name="Kaur G."/>
            <person name="Chander A.M."/>
            <person name="Mayilraj S."/>
        </authorList>
    </citation>
    <scope>NUCLEOTIDE SEQUENCE [LARGE SCALE GENOMIC DNA]</scope>
    <source>
        <strain evidence="2 3">CD11-4</strain>
    </source>
</reference>
<dbReference type="STRING" id="262209.AWH69_03785"/>
<evidence type="ECO:0000313" key="3">
    <source>
        <dbReference type="Proteomes" id="UP000076976"/>
    </source>
</evidence>
<gene>
    <name evidence="2" type="ORF">AWH69_03785</name>
</gene>
<evidence type="ECO:0000313" key="2">
    <source>
        <dbReference type="EMBL" id="OAB88899.1"/>
    </source>
</evidence>
<sequence length="98" mass="10339">MTEPTRTLPLAAAQHECACGCTDEGVPALDVRSIPHAVRHAAVIGALGAIPSGGSIDLVAHHDPVPLLAQVDAREPGTWSVTYLERGPEVWTLRLTRA</sequence>
<dbReference type="InterPro" id="IPR018720">
    <property type="entry name" value="DUF2249"/>
</dbReference>
<evidence type="ECO:0000259" key="1">
    <source>
        <dbReference type="Pfam" id="PF10006"/>
    </source>
</evidence>
<feature type="domain" description="DUF2249" evidence="1">
    <location>
        <begin position="29"/>
        <end position="97"/>
    </location>
</feature>